<evidence type="ECO:0000313" key="3">
    <source>
        <dbReference type="Proteomes" id="UP000663671"/>
    </source>
</evidence>
<keyword evidence="1" id="KW-0175">Coiled coil</keyword>
<evidence type="ECO:0000313" key="2">
    <source>
        <dbReference type="EMBL" id="QSS60676.1"/>
    </source>
</evidence>
<gene>
    <name evidence="2" type="ORF">I7I51_05477</name>
</gene>
<dbReference type="EMBL" id="CP069110">
    <property type="protein sequence ID" value="QSS60676.1"/>
    <property type="molecule type" value="Genomic_DNA"/>
</dbReference>
<protein>
    <submittedName>
        <fullName evidence="2">Uncharacterized protein</fullName>
    </submittedName>
</protein>
<accession>A0A8A1M2H5</accession>
<feature type="coiled-coil region" evidence="1">
    <location>
        <begin position="80"/>
        <end position="114"/>
    </location>
</feature>
<organism evidence="2 3">
    <name type="scientific">Ajellomyces capsulatus</name>
    <name type="common">Darling's disease fungus</name>
    <name type="synonym">Histoplasma capsulatum</name>
    <dbReference type="NCBI Taxonomy" id="5037"/>
    <lineage>
        <taxon>Eukaryota</taxon>
        <taxon>Fungi</taxon>
        <taxon>Dikarya</taxon>
        <taxon>Ascomycota</taxon>
        <taxon>Pezizomycotina</taxon>
        <taxon>Eurotiomycetes</taxon>
        <taxon>Eurotiomycetidae</taxon>
        <taxon>Onygenales</taxon>
        <taxon>Ajellomycetaceae</taxon>
        <taxon>Histoplasma</taxon>
    </lineage>
</organism>
<sequence length="278" mass="31412">MANYLSLPILDELVRFAEEDALYEDSIKAMASGVLNYYFPATNGFTVAPEQNRQGNIADFIILRIQRRFPGDRGVVDHTVAEAKRDTDSVTAALEQLENALEQANTEFGRCRAMLIHGCNFQFFEYHIHLPAGERLIPWGPPNQPSQNLFHGRNDSVTIDWMLRHMDKTTLHQHASGCSRCHGDITTMGIRGLLKCNIGEGVLEADDFVFACLLVADYAYSRISHLREYHESSNPYATPANAPLKRINGDKVSKQPQFWAKMRRLPEPNAEYLGRTSN</sequence>
<dbReference type="OrthoDB" id="4177946at2759"/>
<evidence type="ECO:0000256" key="1">
    <source>
        <dbReference type="SAM" id="Coils"/>
    </source>
</evidence>
<proteinExistence type="predicted"/>
<dbReference type="Proteomes" id="UP000663671">
    <property type="component" value="Chromosome 4"/>
</dbReference>
<dbReference type="VEuPathDB" id="FungiDB:I7I51_05477"/>
<reference evidence="2" key="1">
    <citation type="submission" date="2021-01" db="EMBL/GenBank/DDBJ databases">
        <title>Chromosome-level genome assembly of a human fungal pathogen reveals clustering of transcriptionally co-regulated genes.</title>
        <authorList>
            <person name="Voorhies M."/>
            <person name="Cohen S."/>
            <person name="Shea T.P."/>
            <person name="Petrus S."/>
            <person name="Munoz J.F."/>
            <person name="Poplawski S."/>
            <person name="Goldman W.E."/>
            <person name="Michael T."/>
            <person name="Cuomo C.A."/>
            <person name="Sil A."/>
            <person name="Beyhan S."/>
        </authorList>
    </citation>
    <scope>NUCLEOTIDE SEQUENCE</scope>
    <source>
        <strain evidence="2">WU24</strain>
    </source>
</reference>
<name>A0A8A1M2H5_AJECA</name>
<dbReference type="AlphaFoldDB" id="A0A8A1M2H5"/>